<gene>
    <name evidence="3" type="ORF">TNIN_316932</name>
</gene>
<comment type="caution">
    <text evidence="1">Lacks conserved residue(s) required for the propagation of feature annotation.</text>
</comment>
<keyword evidence="1" id="KW-1015">Disulfide bond</keyword>
<keyword evidence="1" id="KW-0245">EGF-like domain</keyword>
<name>A0A8X7CMQ3_9ARAC</name>
<dbReference type="PROSITE" id="PS50026">
    <property type="entry name" value="EGF_3"/>
    <property type="match status" value="1"/>
</dbReference>
<feature type="non-terminal residue" evidence="3">
    <location>
        <position position="85"/>
    </location>
</feature>
<accession>A0A8X7CMQ3</accession>
<evidence type="ECO:0000256" key="1">
    <source>
        <dbReference type="PROSITE-ProRule" id="PRU00076"/>
    </source>
</evidence>
<evidence type="ECO:0000313" key="4">
    <source>
        <dbReference type="Proteomes" id="UP000886998"/>
    </source>
</evidence>
<dbReference type="SUPFAM" id="SSF57196">
    <property type="entry name" value="EGF/Laminin"/>
    <property type="match status" value="1"/>
</dbReference>
<feature type="disulfide bond" evidence="1">
    <location>
        <begin position="32"/>
        <end position="41"/>
    </location>
</feature>
<dbReference type="Gene3D" id="2.10.25.10">
    <property type="entry name" value="Laminin"/>
    <property type="match status" value="1"/>
</dbReference>
<feature type="domain" description="EGF-like" evidence="2">
    <location>
        <begin position="8"/>
        <end position="42"/>
    </location>
</feature>
<evidence type="ECO:0000313" key="3">
    <source>
        <dbReference type="EMBL" id="GFY73611.1"/>
    </source>
</evidence>
<reference evidence="3" key="1">
    <citation type="submission" date="2020-08" db="EMBL/GenBank/DDBJ databases">
        <title>Multicomponent nature underlies the extraordinary mechanical properties of spider dragline silk.</title>
        <authorList>
            <person name="Kono N."/>
            <person name="Nakamura H."/>
            <person name="Mori M."/>
            <person name="Yoshida Y."/>
            <person name="Ohtoshi R."/>
            <person name="Malay A.D."/>
            <person name="Moran D.A.P."/>
            <person name="Tomita M."/>
            <person name="Numata K."/>
            <person name="Arakawa K."/>
        </authorList>
    </citation>
    <scope>NUCLEOTIDE SEQUENCE</scope>
</reference>
<protein>
    <recommendedName>
        <fullName evidence="2">EGF-like domain-containing protein</fullName>
    </recommendedName>
</protein>
<organism evidence="3 4">
    <name type="scientific">Trichonephila inaurata madagascariensis</name>
    <dbReference type="NCBI Taxonomy" id="2747483"/>
    <lineage>
        <taxon>Eukaryota</taxon>
        <taxon>Metazoa</taxon>
        <taxon>Ecdysozoa</taxon>
        <taxon>Arthropoda</taxon>
        <taxon>Chelicerata</taxon>
        <taxon>Arachnida</taxon>
        <taxon>Araneae</taxon>
        <taxon>Araneomorphae</taxon>
        <taxon>Entelegynae</taxon>
        <taxon>Araneoidea</taxon>
        <taxon>Nephilidae</taxon>
        <taxon>Trichonephila</taxon>
        <taxon>Trichonephila inaurata</taxon>
    </lineage>
</organism>
<dbReference type="PROSITE" id="PS00022">
    <property type="entry name" value="EGF_1"/>
    <property type="match status" value="1"/>
</dbReference>
<dbReference type="EMBL" id="BMAV01020245">
    <property type="protein sequence ID" value="GFY73611.1"/>
    <property type="molecule type" value="Genomic_DNA"/>
</dbReference>
<keyword evidence="4" id="KW-1185">Reference proteome</keyword>
<dbReference type="Proteomes" id="UP000886998">
    <property type="component" value="Unassembled WGS sequence"/>
</dbReference>
<comment type="caution">
    <text evidence="3">The sequence shown here is derived from an EMBL/GenBank/DDBJ whole genome shotgun (WGS) entry which is preliminary data.</text>
</comment>
<proteinExistence type="predicted"/>
<evidence type="ECO:0000259" key="2">
    <source>
        <dbReference type="PROSITE" id="PS50026"/>
    </source>
</evidence>
<dbReference type="InterPro" id="IPR000742">
    <property type="entry name" value="EGF"/>
</dbReference>
<dbReference type="AlphaFoldDB" id="A0A8X7CMQ3"/>
<dbReference type="SMART" id="SM00181">
    <property type="entry name" value="EGF"/>
    <property type="match status" value="2"/>
</dbReference>
<sequence length="85" mass="9450">MSFFSAFDVVKCETNEDCHNGGACTEQRTCKCLEGTIGDHCEEITACEDLKCEATDAECQFDFETRKATCVCRDKSQVYVNGQCV</sequence>